<feature type="transmembrane region" description="Helical" evidence="1">
    <location>
        <begin position="150"/>
        <end position="169"/>
    </location>
</feature>
<evidence type="ECO:0000313" key="2">
    <source>
        <dbReference type="EMBL" id="SFJ17745.1"/>
    </source>
</evidence>
<reference evidence="3" key="1">
    <citation type="submission" date="2016-10" db="EMBL/GenBank/DDBJ databases">
        <authorList>
            <person name="Varghese N."/>
            <person name="Submissions S."/>
        </authorList>
    </citation>
    <scope>NUCLEOTIDE SEQUENCE [LARGE SCALE GENOMIC DNA]</scope>
    <source>
        <strain evidence="3">DSM 28881</strain>
    </source>
</reference>
<feature type="transmembrane region" description="Helical" evidence="1">
    <location>
        <begin position="32"/>
        <end position="51"/>
    </location>
</feature>
<proteinExistence type="predicted"/>
<dbReference type="EMBL" id="FORM01000005">
    <property type="protein sequence ID" value="SFJ17745.1"/>
    <property type="molecule type" value="Genomic_DNA"/>
</dbReference>
<dbReference type="Proteomes" id="UP000199559">
    <property type="component" value="Unassembled WGS sequence"/>
</dbReference>
<organism evidence="2 3">
    <name type="scientific">Olleya namhaensis</name>
    <dbReference type="NCBI Taxonomy" id="1144750"/>
    <lineage>
        <taxon>Bacteria</taxon>
        <taxon>Pseudomonadati</taxon>
        <taxon>Bacteroidota</taxon>
        <taxon>Flavobacteriia</taxon>
        <taxon>Flavobacteriales</taxon>
        <taxon>Flavobacteriaceae</taxon>
    </lineage>
</organism>
<evidence type="ECO:0000313" key="3">
    <source>
        <dbReference type="Proteomes" id="UP000199559"/>
    </source>
</evidence>
<feature type="transmembrane region" description="Helical" evidence="1">
    <location>
        <begin position="122"/>
        <end position="144"/>
    </location>
</feature>
<feature type="transmembrane region" description="Helical" evidence="1">
    <location>
        <begin position="190"/>
        <end position="208"/>
    </location>
</feature>
<keyword evidence="1" id="KW-0472">Membrane</keyword>
<keyword evidence="1" id="KW-1133">Transmembrane helix</keyword>
<accession>A0A1I3P869</accession>
<sequence>MPILFRIVWQLLYNRLIYKQMKAKTTYLKGKSIFIVSIIVIAITVLTVYITGINYNRSITSNFYLSLSIIGAALFLFITYGLYKGIGLIDNFPAFKNFKLKESITSSSGFTDFPEIALAEGILGILISIVLWIAMSIAFTLLLIFLEAFFWFSLFILLGMLYWVFFRALKLVFSKVKQTKNNLLLSVKYALSYTALYLGWLFAIVYITEQLR</sequence>
<evidence type="ECO:0000256" key="1">
    <source>
        <dbReference type="SAM" id="Phobius"/>
    </source>
</evidence>
<keyword evidence="3" id="KW-1185">Reference proteome</keyword>
<name>A0A1I3P869_9FLAO</name>
<keyword evidence="1" id="KW-0812">Transmembrane</keyword>
<dbReference type="AlphaFoldDB" id="A0A1I3P869"/>
<feature type="transmembrane region" description="Helical" evidence="1">
    <location>
        <begin position="63"/>
        <end position="83"/>
    </location>
</feature>
<gene>
    <name evidence="2" type="ORF">SAMN05443431_1057</name>
</gene>
<protein>
    <submittedName>
        <fullName evidence="2">Uncharacterized protein</fullName>
    </submittedName>
</protein>